<feature type="domain" description="RsbT co-antagonist protein RsbRD N-terminal" evidence="3">
    <location>
        <begin position="29"/>
        <end position="173"/>
    </location>
</feature>
<evidence type="ECO:0000313" key="6">
    <source>
        <dbReference type="Proteomes" id="UP000062973"/>
    </source>
</evidence>
<evidence type="ECO:0000259" key="3">
    <source>
        <dbReference type="Pfam" id="PF14361"/>
    </source>
</evidence>
<reference evidence="5 6" key="1">
    <citation type="submission" date="2014-07" db="EMBL/GenBank/DDBJ databases">
        <title>Whole Genome Sequence of the Amycolatopsis methanolica 239.</title>
        <authorList>
            <person name="Tang B."/>
        </authorList>
    </citation>
    <scope>NUCLEOTIDE SEQUENCE [LARGE SCALE GENOMIC DNA]</scope>
    <source>
        <strain evidence="5 6">239</strain>
    </source>
</reference>
<evidence type="ECO:0000256" key="1">
    <source>
        <dbReference type="ARBA" id="ARBA00006754"/>
    </source>
</evidence>
<dbReference type="eggNOG" id="COG2508">
    <property type="taxonomic scope" value="Bacteria"/>
</dbReference>
<dbReference type="Proteomes" id="UP000062973">
    <property type="component" value="Chromosome"/>
</dbReference>
<feature type="domain" description="PucR C-terminal helix-turn-helix" evidence="2">
    <location>
        <begin position="356"/>
        <end position="411"/>
    </location>
</feature>
<dbReference type="InterPro" id="IPR025736">
    <property type="entry name" value="PucR_C-HTH_dom"/>
</dbReference>
<evidence type="ECO:0000259" key="4">
    <source>
        <dbReference type="Pfam" id="PF17853"/>
    </source>
</evidence>
<protein>
    <recommendedName>
        <fullName evidence="7">PucR family transcriptional regulator</fullName>
    </recommendedName>
</protein>
<dbReference type="InterPro" id="IPR042070">
    <property type="entry name" value="PucR_C-HTH_sf"/>
</dbReference>
<dbReference type="Pfam" id="PF13556">
    <property type="entry name" value="HTH_30"/>
    <property type="match status" value="1"/>
</dbReference>
<gene>
    <name evidence="5" type="ORF">AMETH_6085</name>
</gene>
<feature type="domain" description="CdaR GGDEF-like" evidence="4">
    <location>
        <begin position="195"/>
        <end position="304"/>
    </location>
</feature>
<dbReference type="HOGENOM" id="CLU_051160_1_0_11"/>
<evidence type="ECO:0000313" key="5">
    <source>
        <dbReference type="EMBL" id="AIJ26177.1"/>
    </source>
</evidence>
<keyword evidence="6" id="KW-1185">Reference proteome</keyword>
<dbReference type="Pfam" id="PF14361">
    <property type="entry name" value="RsbRD_N"/>
    <property type="match status" value="1"/>
</dbReference>
<dbReference type="PANTHER" id="PTHR33744:SF1">
    <property type="entry name" value="DNA-BINDING TRANSCRIPTIONAL ACTIVATOR ADER"/>
    <property type="match status" value="1"/>
</dbReference>
<evidence type="ECO:0008006" key="7">
    <source>
        <dbReference type="Google" id="ProtNLM"/>
    </source>
</evidence>
<accession>A0A076N823</accession>
<dbReference type="AlphaFoldDB" id="A0A076N823"/>
<dbReference type="PATRIC" id="fig|1068978.7.peg.6537"/>
<dbReference type="KEGG" id="amq:AMETH_6085"/>
<proteinExistence type="inferred from homology"/>
<dbReference type="RefSeq" id="WP_017985015.1">
    <property type="nucleotide sequence ID" value="NZ_AQUL01000001.1"/>
</dbReference>
<dbReference type="InterPro" id="IPR051448">
    <property type="entry name" value="CdaR-like_regulators"/>
</dbReference>
<dbReference type="InterPro" id="IPR041522">
    <property type="entry name" value="CdaR_GGDEF"/>
</dbReference>
<dbReference type="Gene3D" id="1.10.10.2840">
    <property type="entry name" value="PucR C-terminal helix-turn-helix domain"/>
    <property type="match status" value="1"/>
</dbReference>
<dbReference type="InterPro" id="IPR025751">
    <property type="entry name" value="RsbRD_N_dom"/>
</dbReference>
<dbReference type="EMBL" id="CP009110">
    <property type="protein sequence ID" value="AIJ26177.1"/>
    <property type="molecule type" value="Genomic_DNA"/>
</dbReference>
<sequence length="432" mass="48159">MTEDADDEIQDAEVASIVAIASRLRSRVPALVRHMIERMSEEIPELGVDERLTPLLNASVESNVETVLHLLQHGMALDGFETPWAAGEYARRLAQHDVPLVALIRAYRLGQDSLVRLLIEEVHREGFDATRTSAITSRIVTFSFDYIDLMSQRVAVVYEEERESWLRNRSTARAGRIRELLAGRSVNRSVVEGVLGYRLRQQHLGIVVWIDDVARREFELANLDRLIVTIAERLGCVARPLTVPCDEASSWAWLPFAEGARVDHDIIENTLKEWDFPARVALGEIESDLEGFRTTHWQATQAQTVAVTAGQRAPLVSRFAQVGTVALLCADLKHTRAWLTHVLGPLAADDEQHARLRETLRVFLAGGGSYTAAAAALNLHKNSVKYRVLKAEEVRGRPINGDRVDVEMALTACRWLGSAVLSGTERPPRSCS</sequence>
<dbReference type="OrthoDB" id="3663486at2"/>
<name>A0A076N823_AMYME</name>
<evidence type="ECO:0000259" key="2">
    <source>
        <dbReference type="Pfam" id="PF13556"/>
    </source>
</evidence>
<dbReference type="STRING" id="1068978.AMETH_6085"/>
<organism evidence="5 6">
    <name type="scientific">Amycolatopsis methanolica 239</name>
    <dbReference type="NCBI Taxonomy" id="1068978"/>
    <lineage>
        <taxon>Bacteria</taxon>
        <taxon>Bacillati</taxon>
        <taxon>Actinomycetota</taxon>
        <taxon>Actinomycetes</taxon>
        <taxon>Pseudonocardiales</taxon>
        <taxon>Pseudonocardiaceae</taxon>
        <taxon>Amycolatopsis</taxon>
        <taxon>Amycolatopsis methanolica group</taxon>
    </lineage>
</organism>
<comment type="similarity">
    <text evidence="1">Belongs to the CdaR family.</text>
</comment>
<dbReference type="Pfam" id="PF17853">
    <property type="entry name" value="GGDEF_2"/>
    <property type="match status" value="1"/>
</dbReference>
<dbReference type="PANTHER" id="PTHR33744">
    <property type="entry name" value="CARBOHYDRATE DIACID REGULATOR"/>
    <property type="match status" value="1"/>
</dbReference>